<dbReference type="RefSeq" id="WP_377963293.1">
    <property type="nucleotide sequence ID" value="NZ_JBHZOL010000044.1"/>
</dbReference>
<proteinExistence type="predicted"/>
<evidence type="ECO:0000313" key="2">
    <source>
        <dbReference type="EMBL" id="MFE4105981.1"/>
    </source>
</evidence>
<name>A0ABW6ICT4_9CYAN</name>
<keyword evidence="3" id="KW-1185">Reference proteome</keyword>
<comment type="caution">
    <text evidence="2">The sequence shown here is derived from an EMBL/GenBank/DDBJ whole genome shotgun (WGS) entry which is preliminary data.</text>
</comment>
<feature type="coiled-coil region" evidence="1">
    <location>
        <begin position="41"/>
        <end position="79"/>
    </location>
</feature>
<evidence type="ECO:0000313" key="3">
    <source>
        <dbReference type="Proteomes" id="UP001600165"/>
    </source>
</evidence>
<gene>
    <name evidence="2" type="ORF">ACFVKH_06825</name>
</gene>
<keyword evidence="1" id="KW-0175">Coiled coil</keyword>
<organism evidence="2 3">
    <name type="scientific">Almyronema epifaneia S1</name>
    <dbReference type="NCBI Taxonomy" id="2991925"/>
    <lineage>
        <taxon>Bacteria</taxon>
        <taxon>Bacillati</taxon>
        <taxon>Cyanobacteriota</taxon>
        <taxon>Cyanophyceae</taxon>
        <taxon>Nodosilineales</taxon>
        <taxon>Nodosilineaceae</taxon>
        <taxon>Almyronema</taxon>
        <taxon>Almyronema epifaneia</taxon>
    </lineage>
</organism>
<dbReference type="EMBL" id="JBHZOL010000044">
    <property type="protein sequence ID" value="MFE4105981.1"/>
    <property type="molecule type" value="Genomic_DNA"/>
</dbReference>
<sequence length="212" mass="23566">MSQSPAPPQSRLDEASDALMHLAAQMGIEPTDPLVLVARGNARLEEKVEQWTQTNLQLLELLSQQVEEQQRSAQHYSKLIYYLNGFDGQLLGLQQQIETALSALSRWAPDTPIGTELAQIKQATAQIQQTTQALGITLKSLSTGDSKLLPSKASPSKSPLGWSFRASITALLTVSLLGLGLWQYREMEFIKQRVTWSQIKLQRIEHLMGIDS</sequence>
<dbReference type="Proteomes" id="UP001600165">
    <property type="component" value="Unassembled WGS sequence"/>
</dbReference>
<accession>A0ABW6ICT4</accession>
<evidence type="ECO:0000256" key="1">
    <source>
        <dbReference type="SAM" id="Coils"/>
    </source>
</evidence>
<reference evidence="2 3" key="1">
    <citation type="submission" date="2024-10" db="EMBL/GenBank/DDBJ databases">
        <authorList>
            <person name="Ratan Roy A."/>
            <person name="Morales Sandoval P.H."/>
            <person name="De Los Santos Villalobos S."/>
            <person name="Chakraborty S."/>
            <person name="Mukherjee J."/>
        </authorList>
    </citation>
    <scope>NUCLEOTIDE SEQUENCE [LARGE SCALE GENOMIC DNA]</scope>
    <source>
        <strain evidence="2 3">S1</strain>
    </source>
</reference>
<protein>
    <submittedName>
        <fullName evidence="2">Uncharacterized protein</fullName>
    </submittedName>
</protein>